<reference evidence="1 2" key="1">
    <citation type="submission" date="2024-06" db="EMBL/GenBank/DDBJ databases">
        <title>The Natural Products Discovery Center: Release of the First 8490 Sequenced Strains for Exploring Actinobacteria Biosynthetic Diversity.</title>
        <authorList>
            <person name="Kalkreuter E."/>
            <person name="Kautsar S.A."/>
            <person name="Yang D."/>
            <person name="Bader C.D."/>
            <person name="Teijaro C.N."/>
            <person name="Fluegel L."/>
            <person name="Davis C.M."/>
            <person name="Simpson J.R."/>
            <person name="Lauterbach L."/>
            <person name="Steele A.D."/>
            <person name="Gui C."/>
            <person name="Meng S."/>
            <person name="Li G."/>
            <person name="Viehrig K."/>
            <person name="Ye F."/>
            <person name="Su P."/>
            <person name="Kiefer A.F."/>
            <person name="Nichols A."/>
            <person name="Cepeda A.J."/>
            <person name="Yan W."/>
            <person name="Fan B."/>
            <person name="Jiang Y."/>
            <person name="Adhikari A."/>
            <person name="Zheng C.-J."/>
            <person name="Schuster L."/>
            <person name="Cowan T.M."/>
            <person name="Smanski M.J."/>
            <person name="Chevrette M.G."/>
            <person name="De Carvalho L.P.S."/>
            <person name="Shen B."/>
        </authorList>
    </citation>
    <scope>NUCLEOTIDE SEQUENCE [LARGE SCALE GENOMIC DNA]</scope>
    <source>
        <strain evidence="1 2">NPDC038104</strain>
    </source>
</reference>
<sequence>MDTKELFRAYKELFAAAEHIADDPLLVGADRTQVDWTLAHIALSDRALVDVGHAVLSGEDAVLDNAQAMSKSEIGRVISSTSYGERVEMVRRNAAALIDVLDISPEETSDATVRARLVDREGKVVFDEDLKWGDVICMRATEHLPGHTAALRCWAREQLHC</sequence>
<proteinExistence type="predicted"/>
<evidence type="ECO:0008006" key="3">
    <source>
        <dbReference type="Google" id="ProtNLM"/>
    </source>
</evidence>
<dbReference type="Proteomes" id="UP001550850">
    <property type="component" value="Unassembled WGS sequence"/>
</dbReference>
<dbReference type="EMBL" id="JBEZUR010000090">
    <property type="protein sequence ID" value="MEU3558223.1"/>
    <property type="molecule type" value="Genomic_DNA"/>
</dbReference>
<name>A0ABV2YR57_9ACTN</name>
<accession>A0ABV2YR57</accession>
<protein>
    <recommendedName>
        <fullName evidence="3">DinB-like domain-containing protein</fullName>
    </recommendedName>
</protein>
<evidence type="ECO:0000313" key="1">
    <source>
        <dbReference type="EMBL" id="MEU3558223.1"/>
    </source>
</evidence>
<evidence type="ECO:0000313" key="2">
    <source>
        <dbReference type="Proteomes" id="UP001550850"/>
    </source>
</evidence>
<dbReference type="RefSeq" id="WP_108952276.1">
    <property type="nucleotide sequence ID" value="NZ_BEVZ01000002.1"/>
</dbReference>
<gene>
    <name evidence="1" type="ORF">AB0E65_29050</name>
</gene>
<comment type="caution">
    <text evidence="1">The sequence shown here is derived from an EMBL/GenBank/DDBJ whole genome shotgun (WGS) entry which is preliminary data.</text>
</comment>
<organism evidence="1 2">
    <name type="scientific">Streptomyces fragilis</name>
    <dbReference type="NCBI Taxonomy" id="67301"/>
    <lineage>
        <taxon>Bacteria</taxon>
        <taxon>Bacillati</taxon>
        <taxon>Actinomycetota</taxon>
        <taxon>Actinomycetes</taxon>
        <taxon>Kitasatosporales</taxon>
        <taxon>Streptomycetaceae</taxon>
        <taxon>Streptomyces</taxon>
    </lineage>
</organism>
<keyword evidence="2" id="KW-1185">Reference proteome</keyword>